<dbReference type="EMBL" id="BK015446">
    <property type="protein sequence ID" value="DAE07171.1"/>
    <property type="molecule type" value="Genomic_DNA"/>
</dbReference>
<protein>
    <submittedName>
        <fullName evidence="2">Uncharacterized protein</fullName>
    </submittedName>
</protein>
<feature type="compositionally biased region" description="Basic and acidic residues" evidence="1">
    <location>
        <begin position="161"/>
        <end position="186"/>
    </location>
</feature>
<proteinExistence type="predicted"/>
<organism evidence="2">
    <name type="scientific">Myoviridae sp. ctsK93</name>
    <dbReference type="NCBI Taxonomy" id="2825190"/>
    <lineage>
        <taxon>Viruses</taxon>
        <taxon>Duplodnaviria</taxon>
        <taxon>Heunggongvirae</taxon>
        <taxon>Uroviricota</taxon>
        <taxon>Caudoviricetes</taxon>
    </lineage>
</organism>
<name>A0A8S5PL10_9CAUD</name>
<evidence type="ECO:0000313" key="2">
    <source>
        <dbReference type="EMBL" id="DAE07171.1"/>
    </source>
</evidence>
<evidence type="ECO:0000256" key="1">
    <source>
        <dbReference type="SAM" id="MobiDB-lite"/>
    </source>
</evidence>
<sequence length="202" mass="23774">MRTKSRTEESLLEMLMYSGVSSLPEPNDKEQVWARAIVKILRKNGHMDYALAYHDFFAWNEVNVTKTLPGLGIAHELVEIYPYEYLKDEFIPAVENKKDIIDFISSRTSDDEEYLNGMTNDDLKKYFFNVCIKEQISRNEFKNNMKNYKRQPITFEEDLKEETNKEEENGHEEIGNDGESERRSGQENRQTNNRGRKSKAEK</sequence>
<feature type="region of interest" description="Disordered" evidence="1">
    <location>
        <begin position="152"/>
        <end position="202"/>
    </location>
</feature>
<accession>A0A8S5PL10</accession>
<reference evidence="2" key="1">
    <citation type="journal article" date="2021" name="Proc. Natl. Acad. Sci. U.S.A.">
        <title>A Catalog of Tens of Thousands of Viruses from Human Metagenomes Reveals Hidden Associations with Chronic Diseases.</title>
        <authorList>
            <person name="Tisza M.J."/>
            <person name="Buck C.B."/>
        </authorList>
    </citation>
    <scope>NUCLEOTIDE SEQUENCE</scope>
    <source>
        <strain evidence="2">CtsK93</strain>
    </source>
</reference>